<evidence type="ECO:0000256" key="13">
    <source>
        <dbReference type="SAM" id="MobiDB-lite"/>
    </source>
</evidence>
<evidence type="ECO:0000256" key="7">
    <source>
        <dbReference type="ARBA" id="ARBA00023137"/>
    </source>
</evidence>
<dbReference type="AlphaFoldDB" id="A0A267EJN3"/>
<feature type="compositionally biased region" description="Low complexity" evidence="13">
    <location>
        <begin position="63"/>
        <end position="75"/>
    </location>
</feature>
<dbReference type="Gene3D" id="3.30.200.20">
    <property type="entry name" value="Phosphorylase Kinase, domain 1"/>
    <property type="match status" value="1"/>
</dbReference>
<evidence type="ECO:0000256" key="3">
    <source>
        <dbReference type="ARBA" id="ARBA00022679"/>
    </source>
</evidence>
<keyword evidence="7" id="KW-0829">Tyrosine-protein kinase</keyword>
<dbReference type="Gene3D" id="1.10.510.10">
    <property type="entry name" value="Transferase(Phosphotransferase) domain 1"/>
    <property type="match status" value="1"/>
</dbReference>
<evidence type="ECO:0000256" key="2">
    <source>
        <dbReference type="ARBA" id="ARBA00022553"/>
    </source>
</evidence>
<evidence type="ECO:0000313" key="16">
    <source>
        <dbReference type="Proteomes" id="UP000215902"/>
    </source>
</evidence>
<dbReference type="GO" id="GO:0004708">
    <property type="term" value="F:MAP kinase kinase activity"/>
    <property type="evidence" value="ECO:0007669"/>
    <property type="project" value="UniProtKB-EC"/>
</dbReference>
<evidence type="ECO:0000256" key="5">
    <source>
        <dbReference type="ARBA" id="ARBA00022777"/>
    </source>
</evidence>
<evidence type="ECO:0000256" key="11">
    <source>
        <dbReference type="ARBA" id="ARBA00049299"/>
    </source>
</evidence>
<feature type="compositionally biased region" description="Low complexity" evidence="13">
    <location>
        <begin position="473"/>
        <end position="482"/>
    </location>
</feature>
<keyword evidence="4" id="KW-0547">Nucleotide-binding</keyword>
<keyword evidence="6" id="KW-0067">ATP-binding</keyword>
<dbReference type="GO" id="GO:0005524">
    <property type="term" value="F:ATP binding"/>
    <property type="evidence" value="ECO:0007669"/>
    <property type="project" value="UniProtKB-KW"/>
</dbReference>
<accession>A0A267EJN3</accession>
<comment type="similarity">
    <text evidence="8">Belongs to the protein kinase superfamily. STE Ser/Thr protein kinase family. MAP kinase kinase subfamily.</text>
</comment>
<feature type="compositionally biased region" description="Polar residues" evidence="13">
    <location>
        <begin position="20"/>
        <end position="62"/>
    </location>
</feature>
<comment type="catalytic activity">
    <reaction evidence="10">
        <text>L-seryl-[protein] + ATP = O-phospho-L-seryl-[protein] + ADP + H(+)</text>
        <dbReference type="Rhea" id="RHEA:17989"/>
        <dbReference type="Rhea" id="RHEA-COMP:9863"/>
        <dbReference type="Rhea" id="RHEA-COMP:11604"/>
        <dbReference type="ChEBI" id="CHEBI:15378"/>
        <dbReference type="ChEBI" id="CHEBI:29999"/>
        <dbReference type="ChEBI" id="CHEBI:30616"/>
        <dbReference type="ChEBI" id="CHEBI:83421"/>
        <dbReference type="ChEBI" id="CHEBI:456216"/>
        <dbReference type="EC" id="2.7.12.2"/>
    </reaction>
</comment>
<dbReference type="InterPro" id="IPR000719">
    <property type="entry name" value="Prot_kinase_dom"/>
</dbReference>
<feature type="region of interest" description="Disordered" evidence="13">
    <location>
        <begin position="20"/>
        <end position="118"/>
    </location>
</feature>
<evidence type="ECO:0000259" key="14">
    <source>
        <dbReference type="PROSITE" id="PS50011"/>
    </source>
</evidence>
<keyword evidence="1" id="KW-0723">Serine/threonine-protein kinase</keyword>
<comment type="caution">
    <text evidence="15">The sequence shown here is derived from an EMBL/GenBank/DDBJ whole genome shotgun (WGS) entry which is preliminary data.</text>
</comment>
<dbReference type="InterPro" id="IPR008271">
    <property type="entry name" value="Ser/Thr_kinase_AS"/>
</dbReference>
<name>A0A267EJN3_9PLAT</name>
<dbReference type="SMART" id="SM00220">
    <property type="entry name" value="S_TKc"/>
    <property type="match status" value="1"/>
</dbReference>
<evidence type="ECO:0000256" key="1">
    <source>
        <dbReference type="ARBA" id="ARBA00022527"/>
    </source>
</evidence>
<dbReference type="PROSITE" id="PS00108">
    <property type="entry name" value="PROTEIN_KINASE_ST"/>
    <property type="match status" value="1"/>
</dbReference>
<dbReference type="OrthoDB" id="10252354at2759"/>
<evidence type="ECO:0000313" key="15">
    <source>
        <dbReference type="EMBL" id="PAA60982.1"/>
    </source>
</evidence>
<protein>
    <recommendedName>
        <fullName evidence="9">mitogen-activated protein kinase kinase</fullName>
        <ecNumber evidence="9">2.7.12.2</ecNumber>
    </recommendedName>
</protein>
<proteinExistence type="inferred from homology"/>
<dbReference type="GO" id="GO:0004674">
    <property type="term" value="F:protein serine/threonine kinase activity"/>
    <property type="evidence" value="ECO:0007669"/>
    <property type="project" value="UniProtKB-KW"/>
</dbReference>
<evidence type="ECO:0000256" key="4">
    <source>
        <dbReference type="ARBA" id="ARBA00022741"/>
    </source>
</evidence>
<dbReference type="GO" id="GO:0006950">
    <property type="term" value="P:response to stress"/>
    <property type="evidence" value="ECO:0007669"/>
    <property type="project" value="UniProtKB-ARBA"/>
</dbReference>
<evidence type="ECO:0000256" key="10">
    <source>
        <dbReference type="ARBA" id="ARBA00049014"/>
    </source>
</evidence>
<dbReference type="SUPFAM" id="SSF56112">
    <property type="entry name" value="Protein kinase-like (PK-like)"/>
    <property type="match status" value="1"/>
</dbReference>
<comment type="catalytic activity">
    <reaction evidence="12">
        <text>L-tyrosyl-[protein] + ATP = O-phospho-L-tyrosyl-[protein] + ADP + H(+)</text>
        <dbReference type="Rhea" id="RHEA:10596"/>
        <dbReference type="Rhea" id="RHEA-COMP:10136"/>
        <dbReference type="Rhea" id="RHEA-COMP:20101"/>
        <dbReference type="ChEBI" id="CHEBI:15378"/>
        <dbReference type="ChEBI" id="CHEBI:30616"/>
        <dbReference type="ChEBI" id="CHEBI:46858"/>
        <dbReference type="ChEBI" id="CHEBI:61978"/>
        <dbReference type="ChEBI" id="CHEBI:456216"/>
        <dbReference type="EC" id="2.7.12.2"/>
    </reaction>
</comment>
<sequence>MEPAKYNFIFGGIFGASSHQKAPNFSQSPQAGQRSSPGIPTFTRHVSVSSNFKFDQGQKTETSSPLSPGALPLPSYGHGSTSHCSTQSTAMKDGPRRPTAKLSLPLRTGSEPPLGRRRMLPVPVSIDLPQQQYTPSPSSAHSVQFSPEDQVHRRYEEMLKKSGQLTLDPGGPTISCQREDIQLECELGQGICGVVSRARLKQCGRQMAVKVMRRTGNNAEENKRVIMDLEVVTKCHDCRHIVRCFGVFIFPSEVWVCMELMATCLDRLMRHAGALPERILGKIVVPILKALHYLKERHNIIHRDVKPSNMLLSESGRVKLCDFGISGLLEDSRAKTRTAGCTAYLSPERITLAAPYDIRSDVWSLGISLVELATGRHPLADCATEMEMLTRIVDEPPPQLPLTGFTDHFREFVARCLTKDVSLRPKYQRLLGHDFIKYHEQTQTDLADWLAEVRIRCPGLASPSGSTGGGSSSGSSGAGSAAGVAAAGGAAAAAPAAAAAATAAGSSASSSAAFRRHRQLSAGSQGSSSGYGSVDNSSPSSLQSRSPSAPKPAGCQQHQQLPQPPPRLHHSQQAQYSTPESPLPPF</sequence>
<feature type="region of interest" description="Disordered" evidence="13">
    <location>
        <begin position="515"/>
        <end position="586"/>
    </location>
</feature>
<dbReference type="FunFam" id="1.10.510.10:FF:000432">
    <property type="entry name" value="mitogen-activated protein kinase kinase 3"/>
    <property type="match status" value="1"/>
</dbReference>
<organism evidence="15 16">
    <name type="scientific">Macrostomum lignano</name>
    <dbReference type="NCBI Taxonomy" id="282301"/>
    <lineage>
        <taxon>Eukaryota</taxon>
        <taxon>Metazoa</taxon>
        <taxon>Spiralia</taxon>
        <taxon>Lophotrochozoa</taxon>
        <taxon>Platyhelminthes</taxon>
        <taxon>Rhabditophora</taxon>
        <taxon>Macrostomorpha</taxon>
        <taxon>Macrostomida</taxon>
        <taxon>Macrostomidae</taxon>
        <taxon>Macrostomum</taxon>
    </lineage>
</organism>
<dbReference type="EC" id="2.7.12.2" evidence="9"/>
<dbReference type="InterPro" id="IPR052468">
    <property type="entry name" value="Dual_spec_MAPK_kinase"/>
</dbReference>
<feature type="compositionally biased region" description="Polar residues" evidence="13">
    <location>
        <begin position="78"/>
        <end position="90"/>
    </location>
</feature>
<dbReference type="PROSITE" id="PS50011">
    <property type="entry name" value="PROTEIN_KINASE_DOM"/>
    <property type="match status" value="1"/>
</dbReference>
<keyword evidence="5" id="KW-0418">Kinase</keyword>
<keyword evidence="2" id="KW-0597">Phosphoprotein</keyword>
<evidence type="ECO:0000256" key="8">
    <source>
        <dbReference type="ARBA" id="ARBA00038035"/>
    </source>
</evidence>
<keyword evidence="16" id="KW-1185">Reference proteome</keyword>
<dbReference type="FunFam" id="3.30.200.20:FF:000040">
    <property type="entry name" value="Dual specificity mitogen-activated protein kinase kinase"/>
    <property type="match status" value="1"/>
</dbReference>
<dbReference type="STRING" id="282301.A0A267EJN3"/>
<keyword evidence="3" id="KW-0808">Transferase</keyword>
<dbReference type="InterPro" id="IPR011009">
    <property type="entry name" value="Kinase-like_dom_sf"/>
</dbReference>
<dbReference type="EMBL" id="NIVC01002083">
    <property type="protein sequence ID" value="PAA60982.1"/>
    <property type="molecule type" value="Genomic_DNA"/>
</dbReference>
<dbReference type="Pfam" id="PF00069">
    <property type="entry name" value="Pkinase"/>
    <property type="match status" value="1"/>
</dbReference>
<dbReference type="PANTHER" id="PTHR47238:SF2">
    <property type="entry name" value="DUAL SPECIFICITY MITOGEN-ACTIVATED PROTEIN KINASE KINASE HEMIPTEROUS"/>
    <property type="match status" value="1"/>
</dbReference>
<comment type="catalytic activity">
    <reaction evidence="11">
        <text>L-threonyl-[protein] + ATP = O-phospho-L-threonyl-[protein] + ADP + H(+)</text>
        <dbReference type="Rhea" id="RHEA:46608"/>
        <dbReference type="Rhea" id="RHEA-COMP:11060"/>
        <dbReference type="Rhea" id="RHEA-COMP:11605"/>
        <dbReference type="ChEBI" id="CHEBI:15378"/>
        <dbReference type="ChEBI" id="CHEBI:30013"/>
        <dbReference type="ChEBI" id="CHEBI:30616"/>
        <dbReference type="ChEBI" id="CHEBI:61977"/>
        <dbReference type="ChEBI" id="CHEBI:456216"/>
        <dbReference type="EC" id="2.7.12.2"/>
    </reaction>
</comment>
<gene>
    <name evidence="15" type="ORF">BOX15_Mlig021628g1</name>
</gene>
<feature type="region of interest" description="Disordered" evidence="13">
    <location>
        <begin position="461"/>
        <end position="482"/>
    </location>
</feature>
<feature type="domain" description="Protein kinase" evidence="14">
    <location>
        <begin position="181"/>
        <end position="436"/>
    </location>
</feature>
<dbReference type="GO" id="GO:0004713">
    <property type="term" value="F:protein tyrosine kinase activity"/>
    <property type="evidence" value="ECO:0007669"/>
    <property type="project" value="UniProtKB-KW"/>
</dbReference>
<evidence type="ECO:0000256" key="12">
    <source>
        <dbReference type="ARBA" id="ARBA00051693"/>
    </source>
</evidence>
<evidence type="ECO:0000256" key="6">
    <source>
        <dbReference type="ARBA" id="ARBA00022840"/>
    </source>
</evidence>
<dbReference type="PANTHER" id="PTHR47238">
    <property type="entry name" value="MITOGEN-ACTIVATED PROTEIN KINASE KINASE 5"/>
    <property type="match status" value="1"/>
</dbReference>
<evidence type="ECO:0000256" key="9">
    <source>
        <dbReference type="ARBA" id="ARBA00038999"/>
    </source>
</evidence>
<feature type="compositionally biased region" description="Low complexity" evidence="13">
    <location>
        <begin position="521"/>
        <end position="548"/>
    </location>
</feature>
<reference evidence="15 16" key="1">
    <citation type="submission" date="2017-06" db="EMBL/GenBank/DDBJ databases">
        <title>A platform for efficient transgenesis in Macrostomum lignano, a flatworm model organism for stem cell research.</title>
        <authorList>
            <person name="Berezikov E."/>
        </authorList>
    </citation>
    <scope>NUCLEOTIDE SEQUENCE [LARGE SCALE GENOMIC DNA]</scope>
    <source>
        <strain evidence="15">DV1</strain>
        <tissue evidence="15">Whole organism</tissue>
    </source>
</reference>
<dbReference type="Proteomes" id="UP000215902">
    <property type="component" value="Unassembled WGS sequence"/>
</dbReference>